<evidence type="ECO:0000313" key="6">
    <source>
        <dbReference type="EMBL" id="QDS72661.1"/>
    </source>
</evidence>
<name>A0A517LAK3_9PEZI</name>
<gene>
    <name evidence="6" type="ORF">FKW77_002727</name>
</gene>
<evidence type="ECO:0000256" key="3">
    <source>
        <dbReference type="ARBA" id="ARBA00022679"/>
    </source>
</evidence>
<proteinExistence type="inferred from homology"/>
<evidence type="ECO:0000256" key="4">
    <source>
        <dbReference type="SAM" id="MobiDB-lite"/>
    </source>
</evidence>
<dbReference type="PANTHER" id="PTHR22809">
    <property type="entry name" value="METHYLTRANSFERASE-RELATED"/>
    <property type="match status" value="1"/>
</dbReference>
<evidence type="ECO:0000256" key="1">
    <source>
        <dbReference type="ARBA" id="ARBA00009725"/>
    </source>
</evidence>
<protein>
    <recommendedName>
        <fullName evidence="5">Methyltransferase type 12 domain-containing protein</fullName>
    </recommendedName>
</protein>
<dbReference type="SUPFAM" id="SSF53335">
    <property type="entry name" value="S-adenosyl-L-methionine-dependent methyltransferases"/>
    <property type="match status" value="1"/>
</dbReference>
<keyword evidence="7" id="KW-1185">Reference proteome</keyword>
<dbReference type="GO" id="GO:0052735">
    <property type="term" value="F:tRNA (cytidine-3-)-methyltransferase activity"/>
    <property type="evidence" value="ECO:0007669"/>
    <property type="project" value="TreeGrafter"/>
</dbReference>
<dbReference type="GO" id="GO:0032259">
    <property type="term" value="P:methylation"/>
    <property type="evidence" value="ECO:0007669"/>
    <property type="project" value="UniProtKB-KW"/>
</dbReference>
<dbReference type="InterPro" id="IPR029063">
    <property type="entry name" value="SAM-dependent_MTases_sf"/>
</dbReference>
<comment type="similarity">
    <text evidence="1">Belongs to the methyltransferase superfamily. METL family.</text>
</comment>
<dbReference type="Gene3D" id="3.40.50.150">
    <property type="entry name" value="Vaccinia Virus protein VP39"/>
    <property type="match status" value="1"/>
</dbReference>
<feature type="region of interest" description="Disordered" evidence="4">
    <location>
        <begin position="325"/>
        <end position="355"/>
    </location>
</feature>
<organism evidence="6 7">
    <name type="scientific">Venturia effusa</name>
    <dbReference type="NCBI Taxonomy" id="50376"/>
    <lineage>
        <taxon>Eukaryota</taxon>
        <taxon>Fungi</taxon>
        <taxon>Dikarya</taxon>
        <taxon>Ascomycota</taxon>
        <taxon>Pezizomycotina</taxon>
        <taxon>Dothideomycetes</taxon>
        <taxon>Pleosporomycetidae</taxon>
        <taxon>Venturiales</taxon>
        <taxon>Venturiaceae</taxon>
        <taxon>Venturia</taxon>
    </lineage>
</organism>
<feature type="region of interest" description="Disordered" evidence="4">
    <location>
        <begin position="430"/>
        <end position="462"/>
    </location>
</feature>
<dbReference type="InterPro" id="IPR013217">
    <property type="entry name" value="Methyltransf_12"/>
</dbReference>
<dbReference type="Proteomes" id="UP000316270">
    <property type="component" value="Chromosome 8"/>
</dbReference>
<dbReference type="CDD" id="cd02440">
    <property type="entry name" value="AdoMet_MTases"/>
    <property type="match status" value="1"/>
</dbReference>
<keyword evidence="2" id="KW-0489">Methyltransferase</keyword>
<sequence length="462" mass="52048">MEPQLADNRAAKRKQLSEGMEHMRDHVVVEREAPAYGVPAEFQPVRKPRTEASANPEKRTDPFQFGSRFLEEGDDIFAYNAWDHVETDDTYKEFVLEQFQKQRENPVNEADKKKYNDYPERFWNKFYTNNTSNFFKNRKWLHQEFPILSALTQTDSPPTLILETGAGAGNTAFPILALNKNPRMKIHACDFSKKAVEVIKSNPAYRSEENTGAIAASVWDVAAAPNAETGELNLPEDIDPGSVDVVIMIFIFSALAPTQWEQALRNIWHALKPGGVVLFRDYGNGDLAQVRFKKGRWMEENFYVRGDGTRVYFFEEEELKKLWSGQRSTKDNSGAAQREKAEDDGLTNGVASLSISPTHPPEFEVLNLGVDRRMLVNRQRRLKMYRCWLQARFRKPFEEGGAQKEQAIPGESAVGMMANEAASDATVKLDLEKTEDNQPGAASEISANADSGQVADDAPNAS</sequence>
<dbReference type="AlphaFoldDB" id="A0A517LAK3"/>
<dbReference type="Pfam" id="PF08242">
    <property type="entry name" value="Methyltransf_12"/>
    <property type="match status" value="1"/>
</dbReference>
<dbReference type="OrthoDB" id="417697at2759"/>
<dbReference type="PANTHER" id="PTHR22809:SF11">
    <property type="entry name" value="TRNA N(3)-METHYLCYTIDINE METHYLTRANSFERASE METTL2"/>
    <property type="match status" value="1"/>
</dbReference>
<evidence type="ECO:0000259" key="5">
    <source>
        <dbReference type="Pfam" id="PF08242"/>
    </source>
</evidence>
<feature type="region of interest" description="Disordered" evidence="4">
    <location>
        <begin position="1"/>
        <end position="22"/>
    </location>
</feature>
<dbReference type="STRING" id="50376.A0A517LAK3"/>
<keyword evidence="3" id="KW-0808">Transferase</keyword>
<dbReference type="InterPro" id="IPR026113">
    <property type="entry name" value="METTL2/6/8-like"/>
</dbReference>
<feature type="domain" description="Methyltransferase type 12" evidence="5">
    <location>
        <begin position="162"/>
        <end position="277"/>
    </location>
</feature>
<evidence type="ECO:0000256" key="2">
    <source>
        <dbReference type="ARBA" id="ARBA00022603"/>
    </source>
</evidence>
<feature type="compositionally biased region" description="Polar residues" evidence="4">
    <location>
        <begin position="325"/>
        <end position="335"/>
    </location>
</feature>
<evidence type="ECO:0000313" key="7">
    <source>
        <dbReference type="Proteomes" id="UP000316270"/>
    </source>
</evidence>
<reference evidence="6 7" key="1">
    <citation type="submission" date="2019-07" db="EMBL/GenBank/DDBJ databases">
        <title>Finished genome of Venturia effusa.</title>
        <authorList>
            <person name="Young C.A."/>
            <person name="Cox M.P."/>
            <person name="Ganley A.R.D."/>
            <person name="David W.J."/>
        </authorList>
    </citation>
    <scope>NUCLEOTIDE SEQUENCE [LARGE SCALE GENOMIC DNA]</scope>
    <source>
        <strain evidence="7">albino</strain>
    </source>
</reference>
<feature type="region of interest" description="Disordered" evidence="4">
    <location>
        <begin position="39"/>
        <end position="63"/>
    </location>
</feature>
<accession>A0A517LAK3</accession>
<dbReference type="EMBL" id="CP042192">
    <property type="protein sequence ID" value="QDS72661.1"/>
    <property type="molecule type" value="Genomic_DNA"/>
</dbReference>